<comment type="similarity">
    <text evidence="2">Belongs to the mitochondrion-specific ribosomal protein mS29 family.</text>
</comment>
<dbReference type="InterPro" id="IPR027417">
    <property type="entry name" value="P-loop_NTPase"/>
</dbReference>
<dbReference type="InterPro" id="IPR008092">
    <property type="entry name" value="Ribosomal_mS29_met"/>
</dbReference>
<evidence type="ECO:0000256" key="3">
    <source>
        <dbReference type="ARBA" id="ARBA00022946"/>
    </source>
</evidence>
<evidence type="ECO:0000256" key="1">
    <source>
        <dbReference type="ARBA" id="ARBA00004173"/>
    </source>
</evidence>
<evidence type="ECO:0000313" key="8">
    <source>
        <dbReference type="EMBL" id="SVE93001.1"/>
    </source>
</evidence>
<proteinExistence type="evidence at transcript level"/>
<accession>A0A4Y7NIF2</accession>
<evidence type="ECO:0000256" key="5">
    <source>
        <dbReference type="ARBA" id="ARBA00023128"/>
    </source>
</evidence>
<dbReference type="GO" id="GO:0005763">
    <property type="term" value="C:mitochondrial small ribosomal subunit"/>
    <property type="evidence" value="ECO:0007669"/>
    <property type="project" value="TreeGrafter"/>
</dbReference>
<dbReference type="EMBL" id="LR023382">
    <property type="protein sequence ID" value="SVE93001.1"/>
    <property type="molecule type" value="mRNA"/>
</dbReference>
<dbReference type="Pfam" id="PF10236">
    <property type="entry name" value="DAP3"/>
    <property type="match status" value="1"/>
</dbReference>
<dbReference type="InterPro" id="IPR019368">
    <property type="entry name" value="Ribosomal_mS29"/>
</dbReference>
<evidence type="ECO:0000256" key="2">
    <source>
        <dbReference type="ARBA" id="ARBA00009863"/>
    </source>
</evidence>
<evidence type="ECO:0000256" key="4">
    <source>
        <dbReference type="ARBA" id="ARBA00022980"/>
    </source>
</evidence>
<keyword evidence="3" id="KW-0809">Transit peptide</keyword>
<gene>
    <name evidence="8" type="primary">EOG090X05V1</name>
</gene>
<keyword evidence="5" id="KW-0496">Mitochondrion</keyword>
<dbReference type="Gene3D" id="3.40.50.300">
    <property type="entry name" value="P-loop containing nucleotide triphosphate hydrolases"/>
    <property type="match status" value="1"/>
</dbReference>
<sequence length="393" mass="44693">MILKRKVDFCCQGYRWFSLNARLFSAMSDTPSNSQLNSTFRTSEPYPANHGALHEGRFYTVPNGMQKQLFSFGGLPKKFLRLSETLNELSIMVRKPSVEVINHLKATNFAAPANRYVLYGKPGTGKSLTLAHVLHYGASSDFVLIHVPWVPNWFRRFKEITPSAQDKQKYDHPIESVEWLRHFASQNSALLQKLQLNTTQTYTWSKRESTPEGAYLGELIDLGLNRAKYATGCVAALLDELKKAATQDKCRCLVVIDGFNAFFSTKTRATREDKSMLLPSDFALTDSFLSITRNDWNNAAIVVSVDLLAHPTALRQSHLPRYQLGKEGFEHLDPFIPIEVSNYNDRELNAQIDYFIERNWLQQPKAHTASGREELSFTSGNNPFELMKIIAPY</sequence>
<keyword evidence="4" id="KW-0689">Ribosomal protein</keyword>
<dbReference type="SUPFAM" id="SSF52540">
    <property type="entry name" value="P-loop containing nucleoside triphosphate hydrolases"/>
    <property type="match status" value="1"/>
</dbReference>
<keyword evidence="6" id="KW-0687">Ribonucleoprotein</keyword>
<evidence type="ECO:0000256" key="6">
    <source>
        <dbReference type="ARBA" id="ARBA00023274"/>
    </source>
</evidence>
<organism evidence="8">
    <name type="scientific">Moina brachiata</name>
    <dbReference type="NCBI Taxonomy" id="675436"/>
    <lineage>
        <taxon>Eukaryota</taxon>
        <taxon>Metazoa</taxon>
        <taxon>Ecdysozoa</taxon>
        <taxon>Arthropoda</taxon>
        <taxon>Crustacea</taxon>
        <taxon>Branchiopoda</taxon>
        <taxon>Diplostraca</taxon>
        <taxon>Cladocera</taxon>
        <taxon>Anomopoda</taxon>
        <taxon>Moinidae</taxon>
        <taxon>Moina</taxon>
    </lineage>
</organism>
<dbReference type="GO" id="GO:0003735">
    <property type="term" value="F:structural constituent of ribosome"/>
    <property type="evidence" value="ECO:0007669"/>
    <property type="project" value="TreeGrafter"/>
</dbReference>
<protein>
    <recommendedName>
        <fullName evidence="7">Small ribosomal subunit protein mS29</fullName>
    </recommendedName>
</protein>
<dbReference type="PANTHER" id="PTHR12810:SF0">
    <property type="entry name" value="SMALL RIBOSOMAL SUBUNIT PROTEIN MS29"/>
    <property type="match status" value="1"/>
</dbReference>
<comment type="subcellular location">
    <subcellularLocation>
        <location evidence="1">Mitochondrion</location>
    </subcellularLocation>
</comment>
<name>A0A4Y7NIF2_9CRUS</name>
<dbReference type="GO" id="GO:0006915">
    <property type="term" value="P:apoptotic process"/>
    <property type="evidence" value="ECO:0007669"/>
    <property type="project" value="InterPro"/>
</dbReference>
<evidence type="ECO:0000256" key="7">
    <source>
        <dbReference type="ARBA" id="ARBA00035140"/>
    </source>
</evidence>
<reference evidence="8" key="1">
    <citation type="submission" date="2018-08" db="EMBL/GenBank/DDBJ databases">
        <authorList>
            <person name="Cornetti L."/>
        </authorList>
    </citation>
    <scope>NUCLEOTIDE SEQUENCE</scope>
    <source>
        <strain evidence="8">DE-FRO-2-1</strain>
    </source>
</reference>
<dbReference type="PRINTS" id="PR01716">
    <property type="entry name" value="DEATHASSOCP3"/>
</dbReference>
<dbReference type="AlphaFoldDB" id="A0A4Y7NIF2"/>
<dbReference type="PANTHER" id="PTHR12810">
    <property type="entry name" value="MITOCHONDRIAL 28S RIBOSOMAL PROTEIN S29"/>
    <property type="match status" value="1"/>
</dbReference>